<proteinExistence type="predicted"/>
<dbReference type="Pfam" id="PF01451">
    <property type="entry name" value="LMWPc"/>
    <property type="match status" value="1"/>
</dbReference>
<dbReference type="eggNOG" id="COG0394">
    <property type="taxonomic scope" value="Bacteria"/>
</dbReference>
<dbReference type="SUPFAM" id="SSF52788">
    <property type="entry name" value="Phosphotyrosine protein phosphatases I"/>
    <property type="match status" value="1"/>
</dbReference>
<organism evidence="3 4">
    <name type="scientific">Hydrogenobacter thermophilus (strain DSM 6534 / IAM 12695 / TK-6)</name>
    <dbReference type="NCBI Taxonomy" id="608538"/>
    <lineage>
        <taxon>Bacteria</taxon>
        <taxon>Pseudomonadati</taxon>
        <taxon>Aquificota</taxon>
        <taxon>Aquificia</taxon>
        <taxon>Aquificales</taxon>
        <taxon>Aquificaceae</taxon>
        <taxon>Hydrogenobacter</taxon>
    </lineage>
</organism>
<accession>D3DII1</accession>
<gene>
    <name evidence="3" type="ordered locus">HTH_1179</name>
</gene>
<evidence type="ECO:0000259" key="2">
    <source>
        <dbReference type="SMART" id="SM00226"/>
    </source>
</evidence>
<feature type="domain" description="Phosphotyrosine protein phosphatase I" evidence="2">
    <location>
        <begin position="1"/>
        <end position="133"/>
    </location>
</feature>
<dbReference type="STRING" id="608538.HTH_1179"/>
<dbReference type="KEGG" id="hte:Hydth_1171"/>
<protein>
    <submittedName>
        <fullName evidence="3">Protein tyrosine phosphatase/arsenate reductase</fullName>
    </submittedName>
</protein>
<dbReference type="AlphaFoldDB" id="D3DII1"/>
<name>D3DII1_HYDTT</name>
<dbReference type="InterPro" id="IPR036196">
    <property type="entry name" value="Ptyr_pPase_sf"/>
</dbReference>
<keyword evidence="1" id="KW-0059">Arsenical resistance</keyword>
<evidence type="ECO:0000256" key="1">
    <source>
        <dbReference type="ARBA" id="ARBA00022849"/>
    </source>
</evidence>
<dbReference type="Proteomes" id="UP000002574">
    <property type="component" value="Chromosome"/>
</dbReference>
<reference evidence="3 4" key="1">
    <citation type="journal article" date="2010" name="J. Bacteriol.">
        <title>Complete genome sequence of the thermophilic, obligately chemolithoautotrophic hydrogen-oxidizing bacterium Hydrogenobacter thermophilus TK-6.</title>
        <authorList>
            <person name="Arai H."/>
            <person name="Kanbe H."/>
            <person name="Ishii M."/>
            <person name="Igarashi Y."/>
        </authorList>
    </citation>
    <scope>NUCLEOTIDE SEQUENCE [LARGE SCALE GENOMIC DNA]</scope>
    <source>
        <strain evidence="4">DSM 6534 / IAM 12695 / TK-6 [Tokyo]</strain>
    </source>
</reference>
<dbReference type="KEGG" id="hth:HTH_1179"/>
<dbReference type="InterPro" id="IPR023485">
    <property type="entry name" value="Ptyr_pPase"/>
</dbReference>
<keyword evidence="4" id="KW-1185">Reference proteome</keyword>
<dbReference type="EMBL" id="AP011112">
    <property type="protein sequence ID" value="BAI69633.1"/>
    <property type="molecule type" value="Genomic_DNA"/>
</dbReference>
<dbReference type="GO" id="GO:0046685">
    <property type="term" value="P:response to arsenic-containing substance"/>
    <property type="evidence" value="ECO:0007669"/>
    <property type="project" value="UniProtKB-KW"/>
</dbReference>
<dbReference type="SMART" id="SM00226">
    <property type="entry name" value="LMWPc"/>
    <property type="match status" value="1"/>
</dbReference>
<dbReference type="OrthoDB" id="14725at2"/>
<sequence length="134" mass="15306">MRLCFISTAGAVRSVMAEAIAKKMSKDALLLMEIFSAGVEPLDAIPQQVIEVLKEKGYLVETAKPRSLQEIPYEDADIIITLSAEARDKSPYMYSHKRREHWVLEDVKDLSNLQALRKLRDQIEENISSLFKIR</sequence>
<evidence type="ECO:0000313" key="4">
    <source>
        <dbReference type="Proteomes" id="UP000002574"/>
    </source>
</evidence>
<dbReference type="PANTHER" id="PTHR43428">
    <property type="entry name" value="ARSENATE REDUCTASE"/>
    <property type="match status" value="1"/>
</dbReference>
<evidence type="ECO:0000313" key="3">
    <source>
        <dbReference type="EMBL" id="BAI69633.1"/>
    </source>
</evidence>
<dbReference type="PANTHER" id="PTHR43428:SF1">
    <property type="entry name" value="ARSENATE REDUCTASE"/>
    <property type="match status" value="1"/>
</dbReference>
<dbReference type="RefSeq" id="WP_012963813.1">
    <property type="nucleotide sequence ID" value="NC_013799.1"/>
</dbReference>
<dbReference type="Gene3D" id="3.40.50.2300">
    <property type="match status" value="1"/>
</dbReference>